<comment type="caution">
    <text evidence="1">The sequence shown here is derived from an EMBL/GenBank/DDBJ whole genome shotgun (WGS) entry which is preliminary data.</text>
</comment>
<protein>
    <submittedName>
        <fullName evidence="1">Uncharacterized protein</fullName>
    </submittedName>
</protein>
<proteinExistence type="predicted"/>
<sequence>MNDGYIQNSDAYGLSVRVSGDIQNSGTWNNYRTYLTGNNSRSITGNPLRGNIYIDDDFEILNSPVFNGNFYFGGMGTGKFDHRRRI</sequence>
<dbReference type="EMBL" id="MFGO01000005">
    <property type="protein sequence ID" value="OGF41775.1"/>
    <property type="molecule type" value="Genomic_DNA"/>
</dbReference>
<gene>
    <name evidence="1" type="ORF">A2531_05835</name>
</gene>
<name>A0A1F5TS62_9BACT</name>
<dbReference type="AlphaFoldDB" id="A0A1F5TS62"/>
<dbReference type="Proteomes" id="UP000177579">
    <property type="component" value="Unassembled WGS sequence"/>
</dbReference>
<organism evidence="1 2">
    <name type="scientific">Candidatus Falkowbacteria bacterium RIFOXYD2_FULL_34_120</name>
    <dbReference type="NCBI Taxonomy" id="1798007"/>
    <lineage>
        <taxon>Bacteria</taxon>
        <taxon>Candidatus Falkowiibacteriota</taxon>
    </lineage>
</organism>
<accession>A0A1F5TS62</accession>
<evidence type="ECO:0000313" key="2">
    <source>
        <dbReference type="Proteomes" id="UP000177579"/>
    </source>
</evidence>
<reference evidence="1 2" key="1">
    <citation type="journal article" date="2016" name="Nat. Commun.">
        <title>Thousands of microbial genomes shed light on interconnected biogeochemical processes in an aquifer system.</title>
        <authorList>
            <person name="Anantharaman K."/>
            <person name="Brown C.T."/>
            <person name="Hug L.A."/>
            <person name="Sharon I."/>
            <person name="Castelle C.J."/>
            <person name="Probst A.J."/>
            <person name="Thomas B.C."/>
            <person name="Singh A."/>
            <person name="Wilkins M.J."/>
            <person name="Karaoz U."/>
            <person name="Brodie E.L."/>
            <person name="Williams K.H."/>
            <person name="Hubbard S.S."/>
            <person name="Banfield J.F."/>
        </authorList>
    </citation>
    <scope>NUCLEOTIDE SEQUENCE [LARGE SCALE GENOMIC DNA]</scope>
</reference>
<evidence type="ECO:0000313" key="1">
    <source>
        <dbReference type="EMBL" id="OGF41775.1"/>
    </source>
</evidence>